<dbReference type="RefSeq" id="WP_265047074.1">
    <property type="nucleotide sequence ID" value="NZ_CP100390.1"/>
</dbReference>
<feature type="compositionally biased region" description="Basic and acidic residues" evidence="1">
    <location>
        <begin position="30"/>
        <end position="50"/>
    </location>
</feature>
<evidence type="ECO:0000313" key="3">
    <source>
        <dbReference type="Proteomes" id="UP001163739"/>
    </source>
</evidence>
<feature type="region of interest" description="Disordered" evidence="1">
    <location>
        <begin position="27"/>
        <end position="50"/>
    </location>
</feature>
<reference evidence="2" key="1">
    <citation type="submission" date="2022-06" db="EMBL/GenBank/DDBJ databases">
        <title>Alkalimarinus sp. nov., isolated from gut of a Alitta virens.</title>
        <authorList>
            <person name="Yang A.I."/>
            <person name="Shin N.-R."/>
        </authorList>
    </citation>
    <scope>NUCLEOTIDE SEQUENCE</scope>
    <source>
        <strain evidence="2">A2M4</strain>
    </source>
</reference>
<gene>
    <name evidence="2" type="ORF">NKI27_16175</name>
</gene>
<sequence>MTLWYSRYVIPAAAASSEFSFGANVGKPASLDDRGREDNIRSSVDDGRLGEHVSVPKSAADILSALSVTPSAKNDVQSSDSLVASTPPQSTSVNPSEAINIASDNLVKNERVEVPSTSERSKSALVKASSKPKLKTLELMLWVGEKNWFLSDADSEFPDQLKRELLLNIASALGENVESTPVACFKWPFFGNQRLPGNDVESMLGLLHGWLDGQLKSDRLNGFLMGERVTELLLHLTSNEYLGKELELNLSDERGVNVMATYSLNDLLREPLYKRAIWQQLSPFRIK</sequence>
<dbReference type="Proteomes" id="UP001163739">
    <property type="component" value="Chromosome"/>
</dbReference>
<name>A0ABY6N0F9_9ALTE</name>
<protein>
    <submittedName>
        <fullName evidence="2">Uncharacterized protein</fullName>
    </submittedName>
</protein>
<keyword evidence="3" id="KW-1185">Reference proteome</keyword>
<dbReference type="EMBL" id="CP100390">
    <property type="protein sequence ID" value="UZE95585.1"/>
    <property type="molecule type" value="Genomic_DNA"/>
</dbReference>
<organism evidence="2 3">
    <name type="scientific">Alkalimarinus alittae</name>
    <dbReference type="NCBI Taxonomy" id="2961619"/>
    <lineage>
        <taxon>Bacteria</taxon>
        <taxon>Pseudomonadati</taxon>
        <taxon>Pseudomonadota</taxon>
        <taxon>Gammaproteobacteria</taxon>
        <taxon>Alteromonadales</taxon>
        <taxon>Alteromonadaceae</taxon>
        <taxon>Alkalimarinus</taxon>
    </lineage>
</organism>
<evidence type="ECO:0000313" key="2">
    <source>
        <dbReference type="EMBL" id="UZE95585.1"/>
    </source>
</evidence>
<proteinExistence type="predicted"/>
<evidence type="ECO:0000256" key="1">
    <source>
        <dbReference type="SAM" id="MobiDB-lite"/>
    </source>
</evidence>
<accession>A0ABY6N0F9</accession>